<organism evidence="1 2">
    <name type="scientific">Sphingomonas rubra</name>
    <dbReference type="NCBI Taxonomy" id="634430"/>
    <lineage>
        <taxon>Bacteria</taxon>
        <taxon>Pseudomonadati</taxon>
        <taxon>Pseudomonadota</taxon>
        <taxon>Alphaproteobacteria</taxon>
        <taxon>Sphingomonadales</taxon>
        <taxon>Sphingomonadaceae</taxon>
        <taxon>Sphingomonas</taxon>
    </lineage>
</organism>
<proteinExistence type="predicted"/>
<accession>A0A1I5RV01</accession>
<evidence type="ECO:0000313" key="2">
    <source>
        <dbReference type="Proteomes" id="UP000199586"/>
    </source>
</evidence>
<dbReference type="AlphaFoldDB" id="A0A1I5RV01"/>
<name>A0A1I5RV01_9SPHN</name>
<sequence>MRPLAVLALDKKPFLHGDADLGAAIHERVNASPQIRALVAWEDDVLAAAAATLAAVTDLVPAEDRDVDAFSEKLDGVMSRLAVAYAGRPNVAADRRGAINGALAPILADRIANARGSAELAGVWDAAITRDRALPDMDVGQVGRMNRMLHVAMPPGETVAATDWGATLLLPADEREDGPMRERFGLRCAEIMSQVFRVERADRARCTPVLVRTGAVCDAAQRKPGPLPYLLGLLVPVDLVPKADIQKLKSEFESPVLLLDEAAGPVRLLVNARFQISMTSPAASFTPLFRIREQLLAMIAAHAAEYQTRPGVLKLPE</sequence>
<reference evidence="1 2" key="1">
    <citation type="submission" date="2016-10" db="EMBL/GenBank/DDBJ databases">
        <authorList>
            <person name="de Groot N.N."/>
        </authorList>
    </citation>
    <scope>NUCLEOTIDE SEQUENCE [LARGE SCALE GENOMIC DNA]</scope>
    <source>
        <strain evidence="1 2">CGMCC 1.9113</strain>
    </source>
</reference>
<protein>
    <submittedName>
        <fullName evidence="1">Uncharacterized protein</fullName>
    </submittedName>
</protein>
<dbReference type="EMBL" id="FOXP01000004">
    <property type="protein sequence ID" value="SFP62250.1"/>
    <property type="molecule type" value="Genomic_DNA"/>
</dbReference>
<keyword evidence="2" id="KW-1185">Reference proteome</keyword>
<gene>
    <name evidence="1" type="ORF">SAMN04488241_104138</name>
</gene>
<evidence type="ECO:0000313" key="1">
    <source>
        <dbReference type="EMBL" id="SFP62250.1"/>
    </source>
</evidence>
<dbReference type="Proteomes" id="UP000199586">
    <property type="component" value="Unassembled WGS sequence"/>
</dbReference>